<dbReference type="CDD" id="cd06817">
    <property type="entry name" value="PLPDE_III_DSD"/>
    <property type="match status" value="1"/>
</dbReference>
<evidence type="ECO:0000256" key="4">
    <source>
        <dbReference type="ARBA" id="ARBA00022575"/>
    </source>
</evidence>
<reference evidence="15 16" key="1">
    <citation type="submission" date="2016-02" db="EMBL/GenBank/DDBJ databases">
        <title>Complete genome sequence and transcriptome regulation of the pentose utilising yeast Sugiyamaella lignohabitans.</title>
        <authorList>
            <person name="Bellasio M."/>
            <person name="Peymann A."/>
            <person name="Valli M."/>
            <person name="Sipitzky M."/>
            <person name="Graf A."/>
            <person name="Sauer M."/>
            <person name="Marx H."/>
            <person name="Mattanovich D."/>
        </authorList>
    </citation>
    <scope>NUCLEOTIDE SEQUENCE [LARGE SCALE GENOMIC DNA]</scope>
    <source>
        <strain evidence="15 16">CBS 10342</strain>
    </source>
</reference>
<evidence type="ECO:0000256" key="12">
    <source>
        <dbReference type="ARBA" id="ARBA00069616"/>
    </source>
</evidence>
<dbReference type="OrthoDB" id="20198at2759"/>
<keyword evidence="5" id="KW-0479">Metal-binding</keyword>
<comment type="cofactor">
    <cofactor evidence="1">
        <name>pyridoxal 5'-phosphate</name>
        <dbReference type="ChEBI" id="CHEBI:597326"/>
    </cofactor>
</comment>
<dbReference type="KEGG" id="slb:AWJ20_4453"/>
<keyword evidence="6" id="KW-0862">Zinc</keyword>
<dbReference type="InterPro" id="IPR051466">
    <property type="entry name" value="D-amino_acid_metab_enzyme"/>
</dbReference>
<evidence type="ECO:0000256" key="9">
    <source>
        <dbReference type="ARBA" id="ARBA00051198"/>
    </source>
</evidence>
<dbReference type="GeneID" id="30036587"/>
<dbReference type="Gene3D" id="3.20.20.10">
    <property type="entry name" value="Alanine racemase"/>
    <property type="match status" value="1"/>
</dbReference>
<comment type="catalytic activity">
    <reaction evidence="9">
        <text>D-serine = pyruvate + NH4(+)</text>
        <dbReference type="Rhea" id="RHEA:13977"/>
        <dbReference type="ChEBI" id="CHEBI:15361"/>
        <dbReference type="ChEBI" id="CHEBI:28938"/>
        <dbReference type="ChEBI" id="CHEBI:35247"/>
        <dbReference type="EC" id="4.3.1.18"/>
    </reaction>
    <physiologicalReaction direction="left-to-right" evidence="9">
        <dbReference type="Rhea" id="RHEA:13978"/>
    </physiologicalReaction>
</comment>
<evidence type="ECO:0000256" key="3">
    <source>
        <dbReference type="ARBA" id="ARBA00005323"/>
    </source>
</evidence>
<evidence type="ECO:0000256" key="5">
    <source>
        <dbReference type="ARBA" id="ARBA00022723"/>
    </source>
</evidence>
<keyword evidence="4" id="KW-0216">Detoxification</keyword>
<keyword evidence="8 15" id="KW-0456">Lyase</keyword>
<comment type="cofactor">
    <cofactor evidence="2">
        <name>Zn(2+)</name>
        <dbReference type="ChEBI" id="CHEBI:29105"/>
    </cofactor>
</comment>
<dbReference type="GO" id="GO:0009636">
    <property type="term" value="P:response to toxic substance"/>
    <property type="evidence" value="ECO:0007669"/>
    <property type="project" value="UniProtKB-KW"/>
</dbReference>
<sequence>MATFSSAFHPSPDVAALRKQYVGKTLADIPTPAFIVNRKVMKKNCDTMLQRAANMKAAFRAHVKTHKCDEGVILQLGPDGQCDRVVVSTLMEAWKMIPFYKSGQIKDVLYGLPVVKSRLDELSALRKEVAELRLMIDHPSQVDVLNSYNEKTGEKPWSIFIKVNMGTNRAGVISESEELKKLIQKALDSTKAVSLYGFYCHAGHSYASSSQDEAKKYLYQEIEAADKAAVIAKSLKPDLDLVISVGSTPTSHSSEAVELDKLANLSAHLELHAGNYPFCDLQQIATNCITKDNVACTVLAEVASCYAGRGTLAPGETLVNAGVIALAREPGPIPGLGQVVTPGHEGWFVGRVSQEHGILVPGEKAATPEFPELGDRLQIIPQHSCITANAYHWYYITDDDDKVVDIWGTWRGW</sequence>
<evidence type="ECO:0000313" key="16">
    <source>
        <dbReference type="Proteomes" id="UP000189580"/>
    </source>
</evidence>
<evidence type="ECO:0000256" key="8">
    <source>
        <dbReference type="ARBA" id="ARBA00023239"/>
    </source>
</evidence>
<dbReference type="InterPro" id="IPR026956">
    <property type="entry name" value="D-ser_dehydrat-like_dom"/>
</dbReference>
<feature type="domain" description="D-serine dehydratase-like" evidence="14">
    <location>
        <begin position="295"/>
        <end position="398"/>
    </location>
</feature>
<dbReference type="InterPro" id="IPR001608">
    <property type="entry name" value="Ala_racemase_N"/>
</dbReference>
<protein>
    <recommendedName>
        <fullName evidence="12">D-serine dehydratase</fullName>
        <ecNumber evidence="11">4.3.1.18</ecNumber>
    </recommendedName>
    <alternativeName>
        <fullName evidence="13">D-serine deaminase</fullName>
    </alternativeName>
</protein>
<dbReference type="Pfam" id="PF14031">
    <property type="entry name" value="D-ser_dehydrat"/>
    <property type="match status" value="1"/>
</dbReference>
<proteinExistence type="inferred from homology"/>
<dbReference type="EMBL" id="CP014500">
    <property type="protein sequence ID" value="ANB11632.1"/>
    <property type="molecule type" value="Genomic_DNA"/>
</dbReference>
<dbReference type="SUPFAM" id="SSF51419">
    <property type="entry name" value="PLP-binding barrel"/>
    <property type="match status" value="1"/>
</dbReference>
<evidence type="ECO:0000256" key="1">
    <source>
        <dbReference type="ARBA" id="ARBA00001933"/>
    </source>
</evidence>
<evidence type="ECO:0000313" key="15">
    <source>
        <dbReference type="EMBL" id="ANB11632.1"/>
    </source>
</evidence>
<dbReference type="PANTHER" id="PTHR28004">
    <property type="entry name" value="ZGC:162816-RELATED"/>
    <property type="match status" value="1"/>
</dbReference>
<dbReference type="RefSeq" id="XP_018734109.1">
    <property type="nucleotide sequence ID" value="XM_018881524.1"/>
</dbReference>
<dbReference type="AlphaFoldDB" id="A0A167CFS3"/>
<dbReference type="EC" id="4.3.1.18" evidence="11"/>
<dbReference type="Gene3D" id="2.40.37.20">
    <property type="entry name" value="D-serine dehydratase-like domain"/>
    <property type="match status" value="1"/>
</dbReference>
<evidence type="ECO:0000259" key="14">
    <source>
        <dbReference type="SMART" id="SM01119"/>
    </source>
</evidence>
<comment type="similarity">
    <text evidence="3">Belongs to the DSD1 family.</text>
</comment>
<keyword evidence="7" id="KW-0663">Pyridoxal phosphate</keyword>
<dbReference type="Proteomes" id="UP000189580">
    <property type="component" value="Chromosome c"/>
</dbReference>
<evidence type="ECO:0000256" key="6">
    <source>
        <dbReference type="ARBA" id="ARBA00022833"/>
    </source>
</evidence>
<name>A0A167CFS3_9ASCO</name>
<evidence type="ECO:0000256" key="13">
    <source>
        <dbReference type="ARBA" id="ARBA00075219"/>
    </source>
</evidence>
<dbReference type="FunFam" id="3.20.20.10:FF:000016">
    <property type="entry name" value="D-serine dehydratase"/>
    <property type="match status" value="1"/>
</dbReference>
<dbReference type="PANTHER" id="PTHR28004:SF2">
    <property type="entry name" value="D-SERINE DEHYDRATASE"/>
    <property type="match status" value="1"/>
</dbReference>
<organism evidence="15 16">
    <name type="scientific">Sugiyamaella lignohabitans</name>
    <dbReference type="NCBI Taxonomy" id="796027"/>
    <lineage>
        <taxon>Eukaryota</taxon>
        <taxon>Fungi</taxon>
        <taxon>Dikarya</taxon>
        <taxon>Ascomycota</taxon>
        <taxon>Saccharomycotina</taxon>
        <taxon>Dipodascomycetes</taxon>
        <taxon>Dipodascales</taxon>
        <taxon>Trichomonascaceae</taxon>
        <taxon>Sugiyamaella</taxon>
    </lineage>
</organism>
<evidence type="ECO:0000256" key="11">
    <source>
        <dbReference type="ARBA" id="ARBA00066349"/>
    </source>
</evidence>
<evidence type="ECO:0000256" key="7">
    <source>
        <dbReference type="ARBA" id="ARBA00022898"/>
    </source>
</evidence>
<comment type="function">
    <text evidence="10">Catalyzes the conversion of D-serine to pyruvate and ammonia. May play a role in D-serine detoxification.</text>
</comment>
<dbReference type="GO" id="GO:0036088">
    <property type="term" value="P:D-serine catabolic process"/>
    <property type="evidence" value="ECO:0007669"/>
    <property type="project" value="TreeGrafter"/>
</dbReference>
<dbReference type="GO" id="GO:0008721">
    <property type="term" value="F:D-serine ammonia-lyase activity"/>
    <property type="evidence" value="ECO:0007669"/>
    <property type="project" value="UniProtKB-EC"/>
</dbReference>
<keyword evidence="16" id="KW-1185">Reference proteome</keyword>
<accession>A0A167CFS3</accession>
<dbReference type="SMART" id="SM01119">
    <property type="entry name" value="D-ser_dehydrat"/>
    <property type="match status" value="1"/>
</dbReference>
<gene>
    <name evidence="15" type="primary">DSD1</name>
    <name evidence="15" type="ORF">AWJ20_4453</name>
</gene>
<dbReference type="InterPro" id="IPR042208">
    <property type="entry name" value="D-ser_dehydrat-like_sf"/>
</dbReference>
<dbReference type="Pfam" id="PF01168">
    <property type="entry name" value="Ala_racemase_N"/>
    <property type="match status" value="1"/>
</dbReference>
<evidence type="ECO:0000256" key="10">
    <source>
        <dbReference type="ARBA" id="ARBA00055764"/>
    </source>
</evidence>
<dbReference type="GO" id="GO:0046872">
    <property type="term" value="F:metal ion binding"/>
    <property type="evidence" value="ECO:0007669"/>
    <property type="project" value="UniProtKB-KW"/>
</dbReference>
<evidence type="ECO:0000256" key="2">
    <source>
        <dbReference type="ARBA" id="ARBA00001947"/>
    </source>
</evidence>
<dbReference type="InterPro" id="IPR029066">
    <property type="entry name" value="PLP-binding_barrel"/>
</dbReference>